<dbReference type="Proteomes" id="UP000218418">
    <property type="component" value="Chromosome"/>
</dbReference>
<keyword evidence="3" id="KW-0238">DNA-binding</keyword>
<feature type="domain" description="Type I restriction modification DNA specificity" evidence="5">
    <location>
        <begin position="426"/>
        <end position="559"/>
    </location>
</feature>
<dbReference type="CDD" id="cd17521">
    <property type="entry name" value="RMtype1_S_Sau13435ORF2165P_TRD2-CR2_like"/>
    <property type="match status" value="1"/>
</dbReference>
<evidence type="ECO:0000256" key="3">
    <source>
        <dbReference type="ARBA" id="ARBA00023125"/>
    </source>
</evidence>
<accession>A0A1Z4LPE4</accession>
<dbReference type="InterPro" id="IPR000055">
    <property type="entry name" value="Restrct_endonuc_typeI_TRD"/>
</dbReference>
<dbReference type="PANTHER" id="PTHR43140">
    <property type="entry name" value="TYPE-1 RESTRICTION ENZYME ECOKI SPECIFICITY PROTEIN"/>
    <property type="match status" value="1"/>
</dbReference>
<evidence type="ECO:0000313" key="6">
    <source>
        <dbReference type="EMBL" id="BAY83115.1"/>
    </source>
</evidence>
<dbReference type="REBASE" id="206860">
    <property type="entry name" value="S.Cpa267ORF26020P"/>
</dbReference>
<dbReference type="EMBL" id="AP018227">
    <property type="protein sequence ID" value="BAY83115.1"/>
    <property type="molecule type" value="Genomic_DNA"/>
</dbReference>
<dbReference type="InterPro" id="IPR051212">
    <property type="entry name" value="Type-I_RE_S_subunit"/>
</dbReference>
<evidence type="ECO:0000259" key="5">
    <source>
        <dbReference type="Pfam" id="PF01420"/>
    </source>
</evidence>
<dbReference type="PANTHER" id="PTHR43140:SF1">
    <property type="entry name" value="TYPE I RESTRICTION ENZYME ECOKI SPECIFICITY SUBUNIT"/>
    <property type="match status" value="1"/>
</dbReference>
<dbReference type="GO" id="GO:0009307">
    <property type="term" value="P:DNA restriction-modification system"/>
    <property type="evidence" value="ECO:0007669"/>
    <property type="project" value="UniProtKB-KW"/>
</dbReference>
<keyword evidence="7" id="KW-1185">Reference proteome</keyword>
<name>A0A1Z4LPE4_9CYAN</name>
<comment type="similarity">
    <text evidence="1">Belongs to the type-I restriction system S methylase family.</text>
</comment>
<dbReference type="AlphaFoldDB" id="A0A1Z4LPE4"/>
<proteinExistence type="inferred from homology"/>
<evidence type="ECO:0000313" key="7">
    <source>
        <dbReference type="Proteomes" id="UP000218418"/>
    </source>
</evidence>
<dbReference type="Gene3D" id="3.90.220.20">
    <property type="entry name" value="DNA methylase specificity domains"/>
    <property type="match status" value="2"/>
</dbReference>
<evidence type="ECO:0000256" key="2">
    <source>
        <dbReference type="ARBA" id="ARBA00022747"/>
    </source>
</evidence>
<dbReference type="InterPro" id="IPR044946">
    <property type="entry name" value="Restrct_endonuc_typeI_TRD_sf"/>
</dbReference>
<comment type="subunit">
    <text evidence="4">The methyltransferase is composed of M and S polypeptides.</text>
</comment>
<dbReference type="CDD" id="cd17261">
    <property type="entry name" value="RMtype1_S_EcoKI-TRD2-CR2_like"/>
    <property type="match status" value="1"/>
</dbReference>
<reference evidence="6 7" key="1">
    <citation type="submission" date="2017-06" db="EMBL/GenBank/DDBJ databases">
        <title>Genome sequencing of cyanobaciteial culture collection at National Institute for Environmental Studies (NIES).</title>
        <authorList>
            <person name="Hirose Y."/>
            <person name="Shimura Y."/>
            <person name="Fujisawa T."/>
            <person name="Nakamura Y."/>
            <person name="Kawachi M."/>
        </authorList>
    </citation>
    <scope>NUCLEOTIDE SEQUENCE [LARGE SCALE GENOMIC DNA]</scope>
    <source>
        <strain evidence="6 7">NIES-267</strain>
    </source>
</reference>
<keyword evidence="2" id="KW-0680">Restriction system</keyword>
<evidence type="ECO:0000256" key="1">
    <source>
        <dbReference type="ARBA" id="ARBA00010923"/>
    </source>
</evidence>
<gene>
    <name evidence="6" type="ORF">NIES267_26010</name>
</gene>
<dbReference type="GO" id="GO:0003677">
    <property type="term" value="F:DNA binding"/>
    <property type="evidence" value="ECO:0007669"/>
    <property type="project" value="UniProtKB-KW"/>
</dbReference>
<sequence length="576" mass="65582">MGMELKKFFDNFELLADAPNGVQKLRELILQLAVQGKLVSQNPDDEPASVLLEKIKKEKERLVKEGKIKKSKKLLPVDVGEMAFDLSKGWEWVYLGQISNDTHYGYTASANHDLKDIRLLRITDIQKNKVNWLTVPGCEIELDKSPKYELNQGDLLIARTGGTIGKSYLVENLSVRAVFASYLIRIIPTNPLLPKYLKLFLESELYWSQLYAKSMGTGQPNVNATSLKSLIVPLPPLKEQHRIVAKVDALMKLCDELETRQQKKRDRILKLGQVATTKLITPSTPESFNQHWKTISNNFDLLYSTPENVKQLRQTILQLAVMGKLVPQNPDDEPASVLLEKIKKEKERLIKEGKIKKSKKLPPVDVGEMAFELPRGWEWVRLNEIILEITSGWSPMCEKRPKEPGEWGVLKVSAVSWDKFNPDENKALPSHLKPRPEFETKIGDFLMSRANTSQLVCKSVIVEDTPENLLLSDKILKVSFPDFIDKKYFNIYNNSLMARDYYSKIASGTSTSMRNISRIQIFNLPIPLPPLTEQHRIFTKVNQLMSLCDELETKLTQSISDKNKLMSAAVRQVLAA</sequence>
<organism evidence="6 7">
    <name type="scientific">Calothrix parasitica NIES-267</name>
    <dbReference type="NCBI Taxonomy" id="1973488"/>
    <lineage>
        <taxon>Bacteria</taxon>
        <taxon>Bacillati</taxon>
        <taxon>Cyanobacteriota</taxon>
        <taxon>Cyanophyceae</taxon>
        <taxon>Nostocales</taxon>
        <taxon>Calotrichaceae</taxon>
        <taxon>Calothrix</taxon>
    </lineage>
</organism>
<protein>
    <submittedName>
        <fullName evidence="6">Restriction modification system DNA specificity domain protein</fullName>
    </submittedName>
</protein>
<dbReference type="Pfam" id="PF01420">
    <property type="entry name" value="Methylase_S"/>
    <property type="match status" value="2"/>
</dbReference>
<dbReference type="SUPFAM" id="SSF116734">
    <property type="entry name" value="DNA methylase specificity domain"/>
    <property type="match status" value="2"/>
</dbReference>
<feature type="domain" description="Type I restriction modification DNA specificity" evidence="5">
    <location>
        <begin position="126"/>
        <end position="262"/>
    </location>
</feature>
<evidence type="ECO:0000256" key="4">
    <source>
        <dbReference type="ARBA" id="ARBA00038652"/>
    </source>
</evidence>